<keyword evidence="5" id="KW-1185">Reference proteome</keyword>
<reference evidence="4 5" key="1">
    <citation type="submission" date="2020-07" db="EMBL/GenBank/DDBJ databases">
        <authorList>
            <person name="Zhuang K."/>
            <person name="Ran Y."/>
        </authorList>
    </citation>
    <scope>NUCLEOTIDE SEQUENCE [LARGE SCALE GENOMIC DNA]</scope>
    <source>
        <strain evidence="4 5">WCH-YHL-001</strain>
    </source>
</reference>
<keyword evidence="2" id="KW-0472">Membrane</keyword>
<name>A0A7D6ZGV2_9NOCA</name>
<dbReference type="PANTHER" id="PTHR37539:SF1">
    <property type="entry name" value="ER-BOUND OXYGENASE MPAB_MPAB'_RUBBER OXYGENASE CATALYTIC DOMAIN-CONTAINING PROTEIN"/>
    <property type="match status" value="1"/>
</dbReference>
<dbReference type="InterPro" id="IPR037473">
    <property type="entry name" value="Lcp-like"/>
</dbReference>
<feature type="region of interest" description="Disordered" evidence="1">
    <location>
        <begin position="397"/>
        <end position="417"/>
    </location>
</feature>
<dbReference type="GO" id="GO:0016491">
    <property type="term" value="F:oxidoreductase activity"/>
    <property type="evidence" value="ECO:0007669"/>
    <property type="project" value="InterPro"/>
</dbReference>
<feature type="transmembrane region" description="Helical" evidence="2">
    <location>
        <begin position="219"/>
        <end position="240"/>
    </location>
</feature>
<dbReference type="RefSeq" id="WP_181581777.1">
    <property type="nucleotide sequence ID" value="NZ_CP059399.1"/>
</dbReference>
<keyword evidence="2" id="KW-1133">Transmembrane helix</keyword>
<keyword evidence="2" id="KW-0812">Transmembrane</keyword>
<feature type="compositionally biased region" description="Basic and acidic residues" evidence="1">
    <location>
        <begin position="404"/>
        <end position="417"/>
    </location>
</feature>
<dbReference type="Pfam" id="PF09995">
    <property type="entry name" value="MPAB_Lcp_cat"/>
    <property type="match status" value="1"/>
</dbReference>
<dbReference type="EMBL" id="CP059399">
    <property type="protein sequence ID" value="QLY30579.1"/>
    <property type="molecule type" value="Genomic_DNA"/>
</dbReference>
<evidence type="ECO:0000313" key="4">
    <source>
        <dbReference type="EMBL" id="QLY30579.1"/>
    </source>
</evidence>
<protein>
    <submittedName>
        <fullName evidence="4">DUF2236 domain-containing protein</fullName>
    </submittedName>
</protein>
<dbReference type="InterPro" id="IPR018713">
    <property type="entry name" value="MPAB/Lcp_cat_dom"/>
</dbReference>
<dbReference type="KEGG" id="nhu:H0264_36645"/>
<dbReference type="PANTHER" id="PTHR37539">
    <property type="entry name" value="SECRETED PROTEIN-RELATED"/>
    <property type="match status" value="1"/>
</dbReference>
<evidence type="ECO:0000256" key="1">
    <source>
        <dbReference type="SAM" id="MobiDB-lite"/>
    </source>
</evidence>
<evidence type="ECO:0000256" key="2">
    <source>
        <dbReference type="SAM" id="Phobius"/>
    </source>
</evidence>
<gene>
    <name evidence="4" type="ORF">H0264_36645</name>
</gene>
<evidence type="ECO:0000313" key="5">
    <source>
        <dbReference type="Proteomes" id="UP000515512"/>
    </source>
</evidence>
<feature type="domain" description="ER-bound oxygenase mpaB/mpaB'/Rubber oxygenase catalytic" evidence="3">
    <location>
        <begin position="127"/>
        <end position="349"/>
    </location>
</feature>
<organism evidence="4 5">
    <name type="scientific">Nocardia huaxiensis</name>
    <dbReference type="NCBI Taxonomy" id="2755382"/>
    <lineage>
        <taxon>Bacteria</taxon>
        <taxon>Bacillati</taxon>
        <taxon>Actinomycetota</taxon>
        <taxon>Actinomycetes</taxon>
        <taxon>Mycobacteriales</taxon>
        <taxon>Nocardiaceae</taxon>
        <taxon>Nocardia</taxon>
    </lineage>
</organism>
<dbReference type="AlphaFoldDB" id="A0A7D6ZGV2"/>
<sequence>MARTNELSDPGFFAEFPHNLGIRFLAPGEIRPTPEQRDGYRKYTQMGDPLADAVVEMFRRLPTGQGRRMFEIALERGIDAVPDAPAELKAFFAQVDSKPYWLDQDKLDHAARVSGRVGPWALTLVLSMMSLNGGYLASRADKVLIGTGNLSAENMAPRRVAETTVWWYDVTKPGGLGRFESGFKNSLRVRIMHAQVRAGMNRRPDWNYAEWDRPINQSLLVGTLLLFSWAVIIGCQVLGLQFSKKEKDSLYHLWRYVGHLLGVDPELVPAGEADAWKLMWLQADYEFLPDEDSRTLSQALVGATGEIYGITGNDLRSRLLRYAVIRYETSYGRIMLGTKNSDFLGMPRNRFFMAAVLATSALNAVAEVPRRLIPGATGVSERAGRRVTERLVQRVTRTNNPDRSYARHDRLAEKHVA</sequence>
<proteinExistence type="predicted"/>
<dbReference type="Proteomes" id="UP000515512">
    <property type="component" value="Chromosome"/>
</dbReference>
<accession>A0A7D6ZGV2</accession>
<evidence type="ECO:0000259" key="3">
    <source>
        <dbReference type="Pfam" id="PF09995"/>
    </source>
</evidence>